<accession>A0A1J5QG67</accession>
<name>A0A1J5QG67_9ZZZZ</name>
<reference evidence="1" key="1">
    <citation type="submission" date="2016-10" db="EMBL/GenBank/DDBJ databases">
        <title>Sequence of Gallionella enrichment culture.</title>
        <authorList>
            <person name="Poehlein A."/>
            <person name="Muehling M."/>
            <person name="Daniel R."/>
        </authorList>
    </citation>
    <scope>NUCLEOTIDE SEQUENCE</scope>
</reference>
<proteinExistence type="predicted"/>
<sequence>MDVDAILVTAPVDLGALLGLAQVIRVRYDFAEASSPGLGARVQQFLAELPRRSAR</sequence>
<organism evidence="1">
    <name type="scientific">mine drainage metagenome</name>
    <dbReference type="NCBI Taxonomy" id="410659"/>
    <lineage>
        <taxon>unclassified sequences</taxon>
        <taxon>metagenomes</taxon>
        <taxon>ecological metagenomes</taxon>
    </lineage>
</organism>
<evidence type="ECO:0000313" key="1">
    <source>
        <dbReference type="EMBL" id="OIQ82534.1"/>
    </source>
</evidence>
<protein>
    <submittedName>
        <fullName evidence="1">Uncharacterized protein</fullName>
    </submittedName>
</protein>
<gene>
    <name evidence="1" type="ORF">GALL_356850</name>
</gene>
<dbReference type="EMBL" id="MLJW01000794">
    <property type="protein sequence ID" value="OIQ82534.1"/>
    <property type="molecule type" value="Genomic_DNA"/>
</dbReference>
<comment type="caution">
    <text evidence="1">The sequence shown here is derived from an EMBL/GenBank/DDBJ whole genome shotgun (WGS) entry which is preliminary data.</text>
</comment>
<dbReference type="AlphaFoldDB" id="A0A1J5QG67"/>